<gene>
    <name evidence="3" type="ORF">GCM10011401_10490</name>
</gene>
<reference evidence="3" key="2">
    <citation type="submission" date="2020-09" db="EMBL/GenBank/DDBJ databases">
        <authorList>
            <person name="Sun Q."/>
            <person name="Zhou Y."/>
        </authorList>
    </citation>
    <scope>NUCLEOTIDE SEQUENCE</scope>
    <source>
        <strain evidence="3">CGMCC 1.15388</strain>
    </source>
</reference>
<evidence type="ECO:0000313" key="4">
    <source>
        <dbReference type="Proteomes" id="UP000633136"/>
    </source>
</evidence>
<dbReference type="Proteomes" id="UP000633136">
    <property type="component" value="Unassembled WGS sequence"/>
</dbReference>
<accession>A0A917APS2</accession>
<keyword evidence="2" id="KW-0812">Transmembrane</keyword>
<keyword evidence="2" id="KW-0472">Membrane</keyword>
<dbReference type="AlphaFoldDB" id="A0A917APS2"/>
<feature type="transmembrane region" description="Helical" evidence="2">
    <location>
        <begin position="28"/>
        <end position="46"/>
    </location>
</feature>
<dbReference type="InterPro" id="IPR025443">
    <property type="entry name" value="DUF4307"/>
</dbReference>
<keyword evidence="2" id="KW-1133">Transmembrane helix</keyword>
<reference evidence="3" key="1">
    <citation type="journal article" date="2014" name="Int. J. Syst. Evol. Microbiol.">
        <title>Complete genome sequence of Corynebacterium casei LMG S-19264T (=DSM 44701T), isolated from a smear-ripened cheese.</title>
        <authorList>
            <consortium name="US DOE Joint Genome Institute (JGI-PGF)"/>
            <person name="Walter F."/>
            <person name="Albersmeier A."/>
            <person name="Kalinowski J."/>
            <person name="Ruckert C."/>
        </authorList>
    </citation>
    <scope>NUCLEOTIDE SEQUENCE</scope>
    <source>
        <strain evidence="3">CGMCC 1.15388</strain>
    </source>
</reference>
<evidence type="ECO:0008006" key="5">
    <source>
        <dbReference type="Google" id="ProtNLM"/>
    </source>
</evidence>
<dbReference type="Pfam" id="PF14155">
    <property type="entry name" value="DUF4307"/>
    <property type="match status" value="1"/>
</dbReference>
<keyword evidence="4" id="KW-1185">Reference proteome</keyword>
<organism evidence="3 4">
    <name type="scientific">Nesterenkonia cremea</name>
    <dbReference type="NCBI Taxonomy" id="1882340"/>
    <lineage>
        <taxon>Bacteria</taxon>
        <taxon>Bacillati</taxon>
        <taxon>Actinomycetota</taxon>
        <taxon>Actinomycetes</taxon>
        <taxon>Micrococcales</taxon>
        <taxon>Micrococcaceae</taxon>
        <taxon>Nesterenkonia</taxon>
    </lineage>
</organism>
<comment type="caution">
    <text evidence="3">The sequence shown here is derived from an EMBL/GenBank/DDBJ whole genome shotgun (WGS) entry which is preliminary data.</text>
</comment>
<sequence length="141" mass="15505">MSQTASPENLTARYGAPRKGPSARTQRWLIIGSLVLAFFAAIYFTIGNAVGQLTYQDVGYEIHSDTSASVDYEVGKDFDATVQCSIQVLDDSYAIVGHQTVTIGPHDGETAADREQYYRTDLRTESRGVSGIVESCWEQED</sequence>
<proteinExistence type="predicted"/>
<dbReference type="EMBL" id="BMIS01000003">
    <property type="protein sequence ID" value="GGE65203.1"/>
    <property type="molecule type" value="Genomic_DNA"/>
</dbReference>
<name>A0A917APS2_9MICC</name>
<feature type="region of interest" description="Disordered" evidence="1">
    <location>
        <begin position="1"/>
        <end position="20"/>
    </location>
</feature>
<dbReference type="RefSeq" id="WP_188683387.1">
    <property type="nucleotide sequence ID" value="NZ_BMIS01000003.1"/>
</dbReference>
<evidence type="ECO:0000256" key="2">
    <source>
        <dbReference type="SAM" id="Phobius"/>
    </source>
</evidence>
<evidence type="ECO:0000256" key="1">
    <source>
        <dbReference type="SAM" id="MobiDB-lite"/>
    </source>
</evidence>
<evidence type="ECO:0000313" key="3">
    <source>
        <dbReference type="EMBL" id="GGE65203.1"/>
    </source>
</evidence>
<protein>
    <recommendedName>
        <fullName evidence="5">DUF4307 domain-containing protein</fullName>
    </recommendedName>
</protein>